<proteinExistence type="predicted"/>
<keyword evidence="7" id="KW-1185">Reference proteome</keyword>
<evidence type="ECO:0000256" key="2">
    <source>
        <dbReference type="ARBA" id="ARBA00022723"/>
    </source>
</evidence>
<evidence type="ECO:0000313" key="7">
    <source>
        <dbReference type="Proteomes" id="UP000249782"/>
    </source>
</evidence>
<dbReference type="GO" id="GO:0016491">
    <property type="term" value="F:oxidoreductase activity"/>
    <property type="evidence" value="ECO:0007669"/>
    <property type="project" value="UniProtKB-ARBA"/>
</dbReference>
<keyword evidence="3" id="KW-0408">Iron</keyword>
<protein>
    <submittedName>
        <fullName evidence="6">Ferredoxin</fullName>
    </submittedName>
</protein>
<comment type="caution">
    <text evidence="6">The sequence shown here is derived from an EMBL/GenBank/DDBJ whole genome shotgun (WGS) entry which is preliminary data.</text>
</comment>
<dbReference type="GO" id="GO:0051539">
    <property type="term" value="F:4 iron, 4 sulfur cluster binding"/>
    <property type="evidence" value="ECO:0007669"/>
    <property type="project" value="UniProtKB-KW"/>
</dbReference>
<evidence type="ECO:0000259" key="5">
    <source>
        <dbReference type="PROSITE" id="PS51379"/>
    </source>
</evidence>
<gene>
    <name evidence="6" type="ORF">DPC56_01590</name>
</gene>
<dbReference type="InterPro" id="IPR017896">
    <property type="entry name" value="4Fe4S_Fe-S-bd"/>
</dbReference>
<dbReference type="PANTHER" id="PTHR43687">
    <property type="entry name" value="ADENYLYLSULFATE REDUCTASE, BETA SUBUNIT"/>
    <property type="match status" value="1"/>
</dbReference>
<organism evidence="6 7">
    <name type="scientific">Methanothermobacter tenebrarum</name>
    <dbReference type="NCBI Taxonomy" id="680118"/>
    <lineage>
        <taxon>Archaea</taxon>
        <taxon>Methanobacteriati</taxon>
        <taxon>Methanobacteriota</taxon>
        <taxon>Methanomada group</taxon>
        <taxon>Methanobacteria</taxon>
        <taxon>Methanobacteriales</taxon>
        <taxon>Methanobacteriaceae</taxon>
        <taxon>Methanothermobacter</taxon>
    </lineage>
</organism>
<dbReference type="Gene3D" id="3.30.70.20">
    <property type="match status" value="1"/>
</dbReference>
<dbReference type="PANTHER" id="PTHR43687:SF5">
    <property type="entry name" value="4FE-4S FERREDOXIN-TYPE DOMAIN-CONTAINING PROTEIN"/>
    <property type="match status" value="1"/>
</dbReference>
<evidence type="ECO:0000256" key="1">
    <source>
        <dbReference type="ARBA" id="ARBA00022485"/>
    </source>
</evidence>
<keyword evidence="4" id="KW-0411">Iron-sulfur</keyword>
<feature type="domain" description="4Fe-4S ferredoxin-type" evidence="5">
    <location>
        <begin position="32"/>
        <end position="61"/>
    </location>
</feature>
<evidence type="ECO:0000313" key="6">
    <source>
        <dbReference type="EMBL" id="RAO79500.1"/>
    </source>
</evidence>
<dbReference type="PROSITE" id="PS51379">
    <property type="entry name" value="4FE4S_FER_2"/>
    <property type="match status" value="2"/>
</dbReference>
<dbReference type="Pfam" id="PF13237">
    <property type="entry name" value="Fer4_10"/>
    <property type="match status" value="1"/>
</dbReference>
<dbReference type="PROSITE" id="PS00198">
    <property type="entry name" value="4FE4S_FER_1"/>
    <property type="match status" value="1"/>
</dbReference>
<dbReference type="EMBL" id="QLOE01000002">
    <property type="protein sequence ID" value="RAO79500.1"/>
    <property type="molecule type" value="Genomic_DNA"/>
</dbReference>
<keyword evidence="1" id="KW-0004">4Fe-4S</keyword>
<dbReference type="SUPFAM" id="SSF54862">
    <property type="entry name" value="4Fe-4S ferredoxins"/>
    <property type="match status" value="1"/>
</dbReference>
<dbReference type="Proteomes" id="UP000249782">
    <property type="component" value="Unassembled WGS sequence"/>
</dbReference>
<keyword evidence="2" id="KW-0479">Metal-binding</keyword>
<dbReference type="AlphaFoldDB" id="A0A328PCI2"/>
<name>A0A328PCI2_9EURY</name>
<dbReference type="GO" id="GO:0046872">
    <property type="term" value="F:metal ion binding"/>
    <property type="evidence" value="ECO:0007669"/>
    <property type="project" value="UniProtKB-KW"/>
</dbReference>
<dbReference type="InterPro" id="IPR017900">
    <property type="entry name" value="4Fe4S_Fe_S_CS"/>
</dbReference>
<reference evidence="6 7" key="1">
    <citation type="submission" date="2018-06" db="EMBL/GenBank/DDBJ databases">
        <title>Draft genome sequence of hyperthermophilic methanogen Methanothermobacter tenebrarum sp. MCM-B 1447.</title>
        <authorList>
            <person name="Pore S.D."/>
            <person name="Dagar S."/>
            <person name="Dhakephalkar P.K."/>
        </authorList>
    </citation>
    <scope>NUCLEOTIDE SEQUENCE [LARGE SCALE GENOMIC DNA]</scope>
    <source>
        <strain evidence="6 7">MCM B 1447</strain>
    </source>
</reference>
<dbReference type="RefSeq" id="WP_112093329.1">
    <property type="nucleotide sequence ID" value="NZ_QLOE01000002.1"/>
</dbReference>
<dbReference type="OrthoDB" id="5583at2157"/>
<accession>A0A328PCI2</accession>
<evidence type="ECO:0000256" key="4">
    <source>
        <dbReference type="ARBA" id="ARBA00023014"/>
    </source>
</evidence>
<evidence type="ECO:0000256" key="3">
    <source>
        <dbReference type="ARBA" id="ARBA00023004"/>
    </source>
</evidence>
<dbReference type="InterPro" id="IPR050572">
    <property type="entry name" value="Fe-S_Ferredoxin"/>
</dbReference>
<sequence>MAKIIIDYDKCDACGECADLCPMEILIIVDDKLEVQNPEDCNECEVCMDVCPNEAIKVEPE</sequence>
<feature type="domain" description="4Fe-4S ferredoxin-type" evidence="5">
    <location>
        <begin position="2"/>
        <end position="31"/>
    </location>
</feature>